<organism evidence="1">
    <name type="scientific">hydrothermal vent metagenome</name>
    <dbReference type="NCBI Taxonomy" id="652676"/>
    <lineage>
        <taxon>unclassified sequences</taxon>
        <taxon>metagenomes</taxon>
        <taxon>ecological metagenomes</taxon>
    </lineage>
</organism>
<dbReference type="Gene3D" id="3.40.50.300">
    <property type="entry name" value="P-loop containing nucleotide triphosphate hydrolases"/>
    <property type="match status" value="1"/>
</dbReference>
<dbReference type="Gene3D" id="3.30.420.240">
    <property type="match status" value="1"/>
</dbReference>
<dbReference type="InterPro" id="IPR006517">
    <property type="entry name" value="Phage_terminase_lsu-like_C"/>
</dbReference>
<accession>A0A3B1CD69</accession>
<protein>
    <submittedName>
        <fullName evidence="1">Phage protein</fullName>
    </submittedName>
</protein>
<dbReference type="AlphaFoldDB" id="A0A3B1CD69"/>
<dbReference type="EMBL" id="UOGG01000052">
    <property type="protein sequence ID" value="VAX28179.1"/>
    <property type="molecule type" value="Genomic_DNA"/>
</dbReference>
<dbReference type="InterPro" id="IPR027417">
    <property type="entry name" value="P-loop_NTPase"/>
</dbReference>
<gene>
    <name evidence="1" type="ORF">MNBD_NITROSPINAE05-801</name>
</gene>
<proteinExistence type="predicted"/>
<dbReference type="NCBIfam" id="TIGR01630">
    <property type="entry name" value="psiM2_ORF9"/>
    <property type="match status" value="1"/>
</dbReference>
<reference evidence="1" key="1">
    <citation type="submission" date="2018-06" db="EMBL/GenBank/DDBJ databases">
        <authorList>
            <person name="Zhirakovskaya E."/>
        </authorList>
    </citation>
    <scope>NUCLEOTIDE SEQUENCE</scope>
</reference>
<name>A0A3B1CD69_9ZZZZ</name>
<sequence length="472" mass="54338">MHEHLYENFSRAILEAQATGKGAKEVQAAPRGHAKSTLTTLILPLWCVVFKHRRFIGVLSDTTEQAEEFLESIKAELEVNERLLADFPTACGEGRTWQTGKILTRNAVKIACWGKRKRLRGVRFGSRRPDLVVLDDLENDENVDSPEQREKDRNWFFKAVMKVGGRYTVYLVVGTILHYDSLLARLLKRPGWSGKKWQAVIHWSGSPLWEQWETLFSNPDNALAEKQADRFFKRHKKALLKGTKVLWPEMEPYDDLMKMRVSDGPAYFDSEKQNEPINPTDCLFQEDWLTFYDKDEMASRLKNSDYQGFYCAVDPSMGGASRKADPSAILVGGVRENGVIDVLVADIKKRHPDRIMEDLFHYHDQYHFDRVVIEEVQFQELFKDQVIKEGARRGSYLAIQGVRPSTDKTLRISKLQPHIKNALIRFSRQDRLLLDQLKYFPKAEHDDGPDALEMLFSLIASGQRGPRIRSLG</sequence>
<evidence type="ECO:0000313" key="1">
    <source>
        <dbReference type="EMBL" id="VAX28179.1"/>
    </source>
</evidence>